<dbReference type="RefSeq" id="WP_204015120.1">
    <property type="nucleotide sequence ID" value="NZ_BOPG01000149.1"/>
</dbReference>
<evidence type="ECO:0000313" key="2">
    <source>
        <dbReference type="EMBL" id="GIJ65012.1"/>
    </source>
</evidence>
<keyword evidence="1" id="KW-0472">Membrane</keyword>
<protein>
    <submittedName>
        <fullName evidence="2">Uncharacterized protein</fullName>
    </submittedName>
</protein>
<keyword evidence="1" id="KW-1133">Transmembrane helix</keyword>
<evidence type="ECO:0000313" key="3">
    <source>
        <dbReference type="Proteomes" id="UP000612585"/>
    </source>
</evidence>
<dbReference type="Proteomes" id="UP000612585">
    <property type="component" value="Unassembled WGS sequence"/>
</dbReference>
<keyword evidence="1" id="KW-0812">Transmembrane</keyword>
<name>A0A8J3ZJ21_9ACTN</name>
<feature type="transmembrane region" description="Helical" evidence="1">
    <location>
        <begin position="37"/>
        <end position="55"/>
    </location>
</feature>
<accession>A0A8J3ZJ21</accession>
<gene>
    <name evidence="2" type="ORF">Vau01_125280</name>
</gene>
<reference evidence="2" key="1">
    <citation type="submission" date="2021-01" db="EMBL/GenBank/DDBJ databases">
        <title>Whole genome shotgun sequence of Virgisporangium aurantiacum NBRC 16421.</title>
        <authorList>
            <person name="Komaki H."/>
            <person name="Tamura T."/>
        </authorList>
    </citation>
    <scope>NUCLEOTIDE SEQUENCE</scope>
    <source>
        <strain evidence="2">NBRC 16421</strain>
    </source>
</reference>
<sequence length="63" mass="6418">MTRQPSLLPLRATLVLVLSLLTAILAGGLSYLADQSLPAAVLIGGGAAGGALALFDKIIDRQM</sequence>
<dbReference type="AlphaFoldDB" id="A0A8J3ZJ21"/>
<comment type="caution">
    <text evidence="2">The sequence shown here is derived from an EMBL/GenBank/DDBJ whole genome shotgun (WGS) entry which is preliminary data.</text>
</comment>
<proteinExistence type="predicted"/>
<keyword evidence="3" id="KW-1185">Reference proteome</keyword>
<evidence type="ECO:0000256" key="1">
    <source>
        <dbReference type="SAM" id="Phobius"/>
    </source>
</evidence>
<organism evidence="2 3">
    <name type="scientific">Virgisporangium aurantiacum</name>
    <dbReference type="NCBI Taxonomy" id="175570"/>
    <lineage>
        <taxon>Bacteria</taxon>
        <taxon>Bacillati</taxon>
        <taxon>Actinomycetota</taxon>
        <taxon>Actinomycetes</taxon>
        <taxon>Micromonosporales</taxon>
        <taxon>Micromonosporaceae</taxon>
        <taxon>Virgisporangium</taxon>
    </lineage>
</organism>
<feature type="transmembrane region" description="Helical" evidence="1">
    <location>
        <begin position="12"/>
        <end position="31"/>
    </location>
</feature>
<dbReference type="EMBL" id="BOPG01000149">
    <property type="protein sequence ID" value="GIJ65012.1"/>
    <property type="molecule type" value="Genomic_DNA"/>
</dbReference>